<dbReference type="EMBL" id="NKCI01000171">
    <property type="protein sequence ID" value="RSL49933.1"/>
    <property type="molecule type" value="Genomic_DNA"/>
</dbReference>
<feature type="repeat" description="ANK" evidence="3">
    <location>
        <begin position="971"/>
        <end position="1003"/>
    </location>
</feature>
<keyword evidence="2 3" id="KW-0040">ANK repeat</keyword>
<keyword evidence="7" id="KW-1185">Reference proteome</keyword>
<dbReference type="Pfam" id="PF13637">
    <property type="entry name" value="Ank_4"/>
    <property type="match status" value="1"/>
</dbReference>
<evidence type="ECO:0000313" key="6">
    <source>
        <dbReference type="EMBL" id="RSL49933.1"/>
    </source>
</evidence>
<evidence type="ECO:0000256" key="1">
    <source>
        <dbReference type="ARBA" id="ARBA00022737"/>
    </source>
</evidence>
<comment type="caution">
    <text evidence="6">The sequence shown here is derived from an EMBL/GenBank/DDBJ whole genome shotgun (WGS) entry which is preliminary data.</text>
</comment>
<dbReference type="OrthoDB" id="10252171at2759"/>
<dbReference type="PANTHER" id="PTHR24171">
    <property type="entry name" value="ANKYRIN REPEAT DOMAIN-CONTAINING PROTEIN 39-RELATED"/>
    <property type="match status" value="1"/>
</dbReference>
<feature type="repeat" description="ANK" evidence="3">
    <location>
        <begin position="1103"/>
        <end position="1135"/>
    </location>
</feature>
<dbReference type="Pfam" id="PF00069">
    <property type="entry name" value="Pkinase"/>
    <property type="match status" value="1"/>
</dbReference>
<feature type="repeat" description="ANK" evidence="3">
    <location>
        <begin position="905"/>
        <end position="937"/>
    </location>
</feature>
<dbReference type="InterPro" id="IPR002110">
    <property type="entry name" value="Ankyrin_rpt"/>
</dbReference>
<dbReference type="Proteomes" id="UP000288168">
    <property type="component" value="Unassembled WGS sequence"/>
</dbReference>
<dbReference type="InterPro" id="IPR036770">
    <property type="entry name" value="Ankyrin_rpt-contain_sf"/>
</dbReference>
<feature type="domain" description="Protein kinase" evidence="5">
    <location>
        <begin position="378"/>
        <end position="707"/>
    </location>
</feature>
<keyword evidence="1" id="KW-0677">Repeat</keyword>
<reference evidence="6 7" key="1">
    <citation type="submission" date="2017-06" db="EMBL/GenBank/DDBJ databases">
        <title>Comparative genomic analysis of Ambrosia Fusariam Clade fungi.</title>
        <authorList>
            <person name="Stajich J.E."/>
            <person name="Carrillo J."/>
            <person name="Kijimoto T."/>
            <person name="Eskalen A."/>
            <person name="O'Donnell K."/>
            <person name="Kasson M."/>
        </authorList>
    </citation>
    <scope>NUCLEOTIDE SEQUENCE [LARGE SCALE GENOMIC DNA]</scope>
    <source>
        <strain evidence="6 7">NRRL62584</strain>
    </source>
</reference>
<feature type="region of interest" description="Disordered" evidence="4">
    <location>
        <begin position="709"/>
        <end position="745"/>
    </location>
</feature>
<name>A0A428PAA0_9HYPO</name>
<evidence type="ECO:0000256" key="3">
    <source>
        <dbReference type="PROSITE-ProRule" id="PRU00023"/>
    </source>
</evidence>
<dbReference type="GO" id="GO:0005524">
    <property type="term" value="F:ATP binding"/>
    <property type="evidence" value="ECO:0007669"/>
    <property type="project" value="InterPro"/>
</dbReference>
<gene>
    <name evidence="6" type="ORF">CEP54_012177</name>
</gene>
<dbReference type="PANTHER" id="PTHR24171:SF9">
    <property type="entry name" value="ANKYRIN REPEAT DOMAIN-CONTAINING PROTEIN 39"/>
    <property type="match status" value="1"/>
</dbReference>
<dbReference type="SMART" id="SM00248">
    <property type="entry name" value="ANK"/>
    <property type="match status" value="11"/>
</dbReference>
<dbReference type="GO" id="GO:0004672">
    <property type="term" value="F:protein kinase activity"/>
    <property type="evidence" value="ECO:0007669"/>
    <property type="project" value="InterPro"/>
</dbReference>
<evidence type="ECO:0000313" key="7">
    <source>
        <dbReference type="Proteomes" id="UP000288168"/>
    </source>
</evidence>
<evidence type="ECO:0000259" key="5">
    <source>
        <dbReference type="PROSITE" id="PS50011"/>
    </source>
</evidence>
<feature type="repeat" description="ANK" evidence="3">
    <location>
        <begin position="938"/>
        <end position="970"/>
    </location>
</feature>
<accession>A0A428PAA0</accession>
<feature type="repeat" description="ANK" evidence="3">
    <location>
        <begin position="872"/>
        <end position="904"/>
    </location>
</feature>
<dbReference type="PROSITE" id="PS00108">
    <property type="entry name" value="PROTEIN_KINASE_ST"/>
    <property type="match status" value="1"/>
</dbReference>
<feature type="repeat" description="ANK" evidence="3">
    <location>
        <begin position="1037"/>
        <end position="1069"/>
    </location>
</feature>
<proteinExistence type="predicted"/>
<dbReference type="PRINTS" id="PR01415">
    <property type="entry name" value="ANKYRIN"/>
</dbReference>
<dbReference type="PROSITE" id="PS50297">
    <property type="entry name" value="ANK_REP_REGION"/>
    <property type="match status" value="8"/>
</dbReference>
<dbReference type="InterPro" id="IPR011009">
    <property type="entry name" value="Kinase-like_dom_sf"/>
</dbReference>
<dbReference type="SMART" id="SM00220">
    <property type="entry name" value="S_TKc"/>
    <property type="match status" value="1"/>
</dbReference>
<evidence type="ECO:0000256" key="4">
    <source>
        <dbReference type="SAM" id="MobiDB-lite"/>
    </source>
</evidence>
<feature type="repeat" description="ANK" evidence="3">
    <location>
        <begin position="1070"/>
        <end position="1102"/>
    </location>
</feature>
<protein>
    <recommendedName>
        <fullName evidence="5">Protein kinase domain-containing protein</fullName>
    </recommendedName>
</protein>
<feature type="repeat" description="ANK" evidence="3">
    <location>
        <begin position="839"/>
        <end position="871"/>
    </location>
</feature>
<dbReference type="InterPro" id="IPR000719">
    <property type="entry name" value="Prot_kinase_dom"/>
</dbReference>
<evidence type="ECO:0000256" key="2">
    <source>
        <dbReference type="ARBA" id="ARBA00023043"/>
    </source>
</evidence>
<dbReference type="Gene3D" id="1.10.510.10">
    <property type="entry name" value="Transferase(Phosphotransferase) domain 1"/>
    <property type="match status" value="1"/>
</dbReference>
<sequence>MSVYTSTLDDTSFRLATVELVSGVENNKNEPQIPSVTLTAYQISSAATPRYYALSYTWGPPRKNAPGVWVIREVALAKEIGVFYGDGILPYDKIGATAVFLHLTGLSIAVVIAVGVARDDDAVDTGDEVLIHQAERTQLLPGIEDDQLINHPGKGGSAGLTLLKLLLWTVGFRATGQRDMVYGLWGILQHMVNAQGVDMRKHLRPNYDITAAVLLETVAKEILETSGTLMLLTLVKGPSRRQTQGLPSWVPDFSPILDSHPLCGPKFKSVAKVNSGGQLTGMLDHLSLGGEGASLHLKGISLGTTELVGGSSTEIKDAKVEGWIEILSRISQVYPPTAQPSLEALWRTLIHDDDFSSRLAKLPQSKNFRDLILMLMVKRFFRVFEAGGTDAVKELIQSWKGLGLDSLAERYPQHIYGTSFLQSCCGWIGLLPETETEHLLSSEEIAAWKESRRASAAVFELLLGGTIFWRRIALTSGGHLAHASESLSTGDEYAKYFAKTLGWYTSQRKLCIAMEYFPAGDLHSYALKHAPLPENECCQIAGQILSGLAAMHQESFAHRDVKPHNILIHRSPQSVPPAPWWVKLADFGITKRLEAGTSGSTRKIGTLLYMAPELLISELSNGSRFDYPAVDMWALGVTTFFILTKSLPFRDLSSAIEYARDADRSFPRAPLNDCQVSSDGQGFISALMRRQPTERLDSRAALRHAWNQSWLPETQTAPPHDESSASSSRRSSFDEGTDGSLGHTTVSSQLYSKSWSHEDTENTKSAPKALPSRWSEDLLNAALLDDVSTARHLLESGVNLETATPADYAEHLRYIFYRSECLINLLVETGANLEVRDILDHTPLSVAVEDRNLALVQFLIKAGANIEVKDWHGNTPLSEASSAGNDTMVKVLVERGANIEAKDKTGQTPLSQAAHNGHVGTVELLASMGANLESKDKDGETALFKVSGRGNEAMVKVLVDEGADIETKSQKGKTPLLQAAAAGHEGIVKLLVSKGANVNERDHHRNTPLLKAAAAGNTAMARYLLARGADIEARNSLTHTPLLEAANAGHEDTVRCLIDSGANLKEWDFVGETVLGQAILNGQESMAKLLLEKGFDVEQRSSDGDTPLMKASAESHEGIVRLLLDKGADIGAKNEFGHTPYSVALQNGFVAIARILSNEARRRKRHHH</sequence>
<dbReference type="STRING" id="1325734.A0A428PAA0"/>
<dbReference type="SUPFAM" id="SSF48403">
    <property type="entry name" value="Ankyrin repeat"/>
    <property type="match status" value="1"/>
</dbReference>
<dbReference type="Pfam" id="PF00023">
    <property type="entry name" value="Ank"/>
    <property type="match status" value="1"/>
</dbReference>
<dbReference type="PROSITE" id="PS50011">
    <property type="entry name" value="PROTEIN_KINASE_DOM"/>
    <property type="match status" value="1"/>
</dbReference>
<dbReference type="InterPro" id="IPR008271">
    <property type="entry name" value="Ser/Thr_kinase_AS"/>
</dbReference>
<organism evidence="6 7">
    <name type="scientific">Fusarium duplospermum</name>
    <dbReference type="NCBI Taxonomy" id="1325734"/>
    <lineage>
        <taxon>Eukaryota</taxon>
        <taxon>Fungi</taxon>
        <taxon>Dikarya</taxon>
        <taxon>Ascomycota</taxon>
        <taxon>Pezizomycotina</taxon>
        <taxon>Sordariomycetes</taxon>
        <taxon>Hypocreomycetidae</taxon>
        <taxon>Hypocreales</taxon>
        <taxon>Nectriaceae</taxon>
        <taxon>Fusarium</taxon>
        <taxon>Fusarium solani species complex</taxon>
    </lineage>
</organism>
<dbReference type="SUPFAM" id="SSF56112">
    <property type="entry name" value="Protein kinase-like (PK-like)"/>
    <property type="match status" value="1"/>
</dbReference>
<dbReference type="Pfam" id="PF12796">
    <property type="entry name" value="Ank_2"/>
    <property type="match status" value="3"/>
</dbReference>
<feature type="repeat" description="ANK" evidence="3">
    <location>
        <begin position="1004"/>
        <end position="1036"/>
    </location>
</feature>
<dbReference type="PROSITE" id="PS50088">
    <property type="entry name" value="ANK_REPEAT"/>
    <property type="match status" value="9"/>
</dbReference>
<dbReference type="Gene3D" id="1.25.40.20">
    <property type="entry name" value="Ankyrin repeat-containing domain"/>
    <property type="match status" value="3"/>
</dbReference>
<dbReference type="AlphaFoldDB" id="A0A428PAA0"/>